<accession>A0A7J7K2V8</accession>
<name>A0A7J7K2V8_BUGNE</name>
<reference evidence="2" key="1">
    <citation type="submission" date="2020-06" db="EMBL/GenBank/DDBJ databases">
        <title>Draft genome of Bugula neritina, a colonial animal packing powerful symbionts and potential medicines.</title>
        <authorList>
            <person name="Rayko M."/>
        </authorList>
    </citation>
    <scope>NUCLEOTIDE SEQUENCE [LARGE SCALE GENOMIC DNA]</scope>
    <source>
        <strain evidence="2">Kwan_BN1</strain>
    </source>
</reference>
<feature type="coiled-coil region" evidence="1">
    <location>
        <begin position="88"/>
        <end position="122"/>
    </location>
</feature>
<sequence length="134" mass="15010">MSQVIGCIATSKVRSELNRLSDESAKLEYYKGLLAAAGLLPSSPFARRDLAAERHKKDAYLNEWCAVFGYLTALSAVIDCFCVCSDPIQELEDELVTACAQLDQLKQERKNISHNAQENECLVNEQAQVMHLRF</sequence>
<proteinExistence type="predicted"/>
<evidence type="ECO:0000313" key="3">
    <source>
        <dbReference type="Proteomes" id="UP000593567"/>
    </source>
</evidence>
<dbReference type="AlphaFoldDB" id="A0A7J7K2V8"/>
<evidence type="ECO:0000313" key="2">
    <source>
        <dbReference type="EMBL" id="KAF6032264.1"/>
    </source>
</evidence>
<dbReference type="Proteomes" id="UP000593567">
    <property type="component" value="Unassembled WGS sequence"/>
</dbReference>
<protein>
    <submittedName>
        <fullName evidence="2">Uncharacterized protein</fullName>
    </submittedName>
</protein>
<gene>
    <name evidence="2" type="ORF">EB796_009425</name>
</gene>
<keyword evidence="3" id="KW-1185">Reference proteome</keyword>
<comment type="caution">
    <text evidence="2">The sequence shown here is derived from an EMBL/GenBank/DDBJ whole genome shotgun (WGS) entry which is preliminary data.</text>
</comment>
<dbReference type="EMBL" id="VXIV02001521">
    <property type="protein sequence ID" value="KAF6032264.1"/>
    <property type="molecule type" value="Genomic_DNA"/>
</dbReference>
<keyword evidence="1" id="KW-0175">Coiled coil</keyword>
<organism evidence="2 3">
    <name type="scientific">Bugula neritina</name>
    <name type="common">Brown bryozoan</name>
    <name type="synonym">Sertularia neritina</name>
    <dbReference type="NCBI Taxonomy" id="10212"/>
    <lineage>
        <taxon>Eukaryota</taxon>
        <taxon>Metazoa</taxon>
        <taxon>Spiralia</taxon>
        <taxon>Lophotrochozoa</taxon>
        <taxon>Bryozoa</taxon>
        <taxon>Gymnolaemata</taxon>
        <taxon>Cheilostomatida</taxon>
        <taxon>Flustrina</taxon>
        <taxon>Buguloidea</taxon>
        <taxon>Bugulidae</taxon>
        <taxon>Bugula</taxon>
    </lineage>
</organism>
<evidence type="ECO:0000256" key="1">
    <source>
        <dbReference type="SAM" id="Coils"/>
    </source>
</evidence>